<dbReference type="GO" id="GO:0090090">
    <property type="term" value="P:negative regulation of canonical Wnt signaling pathway"/>
    <property type="evidence" value="ECO:0007669"/>
    <property type="project" value="InterPro"/>
</dbReference>
<feature type="region of interest" description="Disordered" evidence="4">
    <location>
        <begin position="296"/>
        <end position="328"/>
    </location>
</feature>
<evidence type="ECO:0000256" key="1">
    <source>
        <dbReference type="ARBA" id="ARBA00004496"/>
    </source>
</evidence>
<evidence type="ECO:0000256" key="3">
    <source>
        <dbReference type="ARBA" id="ARBA00022687"/>
    </source>
</evidence>
<accession>A0A7D9DCV9</accession>
<dbReference type="OrthoDB" id="10007451at2759"/>
<dbReference type="GO" id="GO:0060090">
    <property type="term" value="F:molecular adaptor activity"/>
    <property type="evidence" value="ECO:0007669"/>
    <property type="project" value="TreeGrafter"/>
</dbReference>
<feature type="region of interest" description="Disordered" evidence="4">
    <location>
        <begin position="566"/>
        <end position="601"/>
    </location>
</feature>
<dbReference type="SUPFAM" id="SSF54236">
    <property type="entry name" value="Ubiquitin-like"/>
    <property type="match status" value="1"/>
</dbReference>
<dbReference type="GO" id="GO:0016055">
    <property type="term" value="P:Wnt signaling pathway"/>
    <property type="evidence" value="ECO:0007669"/>
    <property type="project" value="UniProtKB-KW"/>
</dbReference>
<dbReference type="GO" id="GO:0005737">
    <property type="term" value="C:cytoplasm"/>
    <property type="evidence" value="ECO:0007669"/>
    <property type="project" value="UniProtKB-SubCell"/>
</dbReference>
<dbReference type="Proteomes" id="UP001152795">
    <property type="component" value="Unassembled WGS sequence"/>
</dbReference>
<dbReference type="PROSITE" id="PS50132">
    <property type="entry name" value="RGS"/>
    <property type="match status" value="1"/>
</dbReference>
<dbReference type="GO" id="GO:0030877">
    <property type="term" value="C:beta-catenin destruction complex"/>
    <property type="evidence" value="ECO:0007669"/>
    <property type="project" value="TreeGrafter"/>
</dbReference>
<keyword evidence="3" id="KW-0879">Wnt signaling pathway</keyword>
<comment type="subcellular location">
    <subcellularLocation>
        <location evidence="1">Cytoplasm</location>
    </subcellularLocation>
</comment>
<dbReference type="InterPro" id="IPR016137">
    <property type="entry name" value="RGS"/>
</dbReference>
<feature type="region of interest" description="Disordered" evidence="4">
    <location>
        <begin position="1"/>
        <end position="53"/>
    </location>
</feature>
<feature type="compositionally biased region" description="Basic residues" evidence="4">
    <location>
        <begin position="571"/>
        <end position="587"/>
    </location>
</feature>
<feature type="region of interest" description="Disordered" evidence="4">
    <location>
        <begin position="630"/>
        <end position="653"/>
    </location>
</feature>
<keyword evidence="6" id="KW-1185">Reference proteome</keyword>
<dbReference type="GO" id="GO:0032436">
    <property type="term" value="P:positive regulation of proteasomal ubiquitin-dependent protein catabolic process"/>
    <property type="evidence" value="ECO:0007669"/>
    <property type="project" value="TreeGrafter"/>
</dbReference>
<dbReference type="GO" id="GO:0005634">
    <property type="term" value="C:nucleus"/>
    <property type="evidence" value="ECO:0007669"/>
    <property type="project" value="TreeGrafter"/>
</dbReference>
<dbReference type="PANTHER" id="PTHR46102:SF2">
    <property type="entry name" value="AXIN"/>
    <property type="match status" value="1"/>
</dbReference>
<organism evidence="5 6">
    <name type="scientific">Paramuricea clavata</name>
    <name type="common">Red gorgonian</name>
    <name type="synonym">Violescent sea-whip</name>
    <dbReference type="NCBI Taxonomy" id="317549"/>
    <lineage>
        <taxon>Eukaryota</taxon>
        <taxon>Metazoa</taxon>
        <taxon>Cnidaria</taxon>
        <taxon>Anthozoa</taxon>
        <taxon>Octocorallia</taxon>
        <taxon>Malacalcyonacea</taxon>
        <taxon>Plexauridae</taxon>
        <taxon>Paramuricea</taxon>
    </lineage>
</organism>
<dbReference type="CDD" id="cd07440">
    <property type="entry name" value="RGS"/>
    <property type="match status" value="1"/>
</dbReference>
<dbReference type="InterPro" id="IPR043581">
    <property type="entry name" value="Axin-like"/>
</dbReference>
<dbReference type="Gene3D" id="2.40.240.130">
    <property type="match status" value="1"/>
</dbReference>
<proteinExistence type="predicted"/>
<dbReference type="SMART" id="SM00021">
    <property type="entry name" value="DAX"/>
    <property type="match status" value="1"/>
</dbReference>
<protein>
    <submittedName>
        <fullName evidence="5">Uncharacterized protein</fullName>
    </submittedName>
</protein>
<dbReference type="PANTHER" id="PTHR46102">
    <property type="entry name" value="AXIN"/>
    <property type="match status" value="1"/>
</dbReference>
<feature type="compositionally biased region" description="Polar residues" evidence="4">
    <location>
        <begin position="589"/>
        <end position="601"/>
    </location>
</feature>
<dbReference type="AlphaFoldDB" id="A0A7D9DCV9"/>
<dbReference type="InterPro" id="IPR036305">
    <property type="entry name" value="RGS_sf"/>
</dbReference>
<dbReference type="InterPro" id="IPR044926">
    <property type="entry name" value="RGS_subdomain_2"/>
</dbReference>
<dbReference type="InterPro" id="IPR038207">
    <property type="entry name" value="DIX_dom_sf"/>
</dbReference>
<dbReference type="Gene3D" id="1.10.167.10">
    <property type="entry name" value="Regulator of G-protein Signalling 4, domain 2"/>
    <property type="match status" value="1"/>
</dbReference>
<dbReference type="EMBL" id="CACRXK020000418">
    <property type="protein sequence ID" value="CAB3981694.1"/>
    <property type="molecule type" value="Genomic_DNA"/>
</dbReference>
<dbReference type="PROSITE" id="PS50841">
    <property type="entry name" value="DIX"/>
    <property type="match status" value="1"/>
</dbReference>
<dbReference type="SMART" id="SM00315">
    <property type="entry name" value="RGS"/>
    <property type="match status" value="1"/>
</dbReference>
<evidence type="ECO:0000256" key="4">
    <source>
        <dbReference type="SAM" id="MobiDB-lite"/>
    </source>
</evidence>
<dbReference type="Pfam" id="PF00778">
    <property type="entry name" value="DIX"/>
    <property type="match status" value="1"/>
</dbReference>
<feature type="compositionally biased region" description="Polar residues" evidence="4">
    <location>
        <begin position="307"/>
        <end position="318"/>
    </location>
</feature>
<dbReference type="SUPFAM" id="SSF48097">
    <property type="entry name" value="Regulator of G-protein signaling, RGS"/>
    <property type="match status" value="1"/>
</dbReference>
<dbReference type="GO" id="GO:0031625">
    <property type="term" value="F:ubiquitin protein ligase binding"/>
    <property type="evidence" value="ECO:0007669"/>
    <property type="project" value="TreeGrafter"/>
</dbReference>
<evidence type="ECO:0000313" key="5">
    <source>
        <dbReference type="EMBL" id="CAB3981694.1"/>
    </source>
</evidence>
<dbReference type="Pfam" id="PF00615">
    <property type="entry name" value="RGS"/>
    <property type="match status" value="1"/>
</dbReference>
<dbReference type="GO" id="GO:0008013">
    <property type="term" value="F:beta-catenin binding"/>
    <property type="evidence" value="ECO:0007669"/>
    <property type="project" value="TreeGrafter"/>
</dbReference>
<feature type="compositionally biased region" description="Polar residues" evidence="4">
    <location>
        <begin position="20"/>
        <end position="35"/>
    </location>
</feature>
<dbReference type="GO" id="GO:0019901">
    <property type="term" value="F:protein kinase binding"/>
    <property type="evidence" value="ECO:0007669"/>
    <property type="project" value="TreeGrafter"/>
</dbReference>
<dbReference type="InterPro" id="IPR001158">
    <property type="entry name" value="DIX"/>
</dbReference>
<sequence length="740" mass="82911">MSNEYSDNLTGLRPAPPGQDSDSSLSINSGKTVNYSAVPRRPSSKDMYENTGNKYTDDVIAPLGFEPEGSATKPNFCEGNLSLMDFISDRHGHSLFREYLREQKHESLLDFWQSCEEFKRLANTGSNLATPKANSTYNHYLHSKHLSASILPDAIRAKVKHRLTSGQPNETLFDHAKDFILQYMNDFHYGKFLGSDIYMRSDVSKGTQSKDRVSSKNVSRFGAKGLPSLPEEKVFEQNRGNWPSTDVNARPLGRALDEREGYVPVNLSLTKAAIAGMYQQPAPPVVSANHSDVQSLSSDALTDDTKSTVTDFSDMTSRSNERRPGFQGVAGFVPRTKRLPKASKQLPPEEFAKILIEKLERVAIEREQEERTAINLAGLPHEHTRGSKKSILEDAAERHQQYQQFGRFGLGLPPPNFQEPSYPVPSNAMPQYVHIGYVEQQGLTGYYPASVDNSHNTNLEKRKCVPLGNTKKQWESVGTIESAPDSGVNIEEDFSMQPETRNRIHEWMDHSEKEVCRGNYNKPRTKQLYNAGLSGPIHGTMHLAPVAQDPLMPPLDLPDSRNTIEEVSRRLSQKHVREKRSKSHKNRTGYLSSKASQATCPQFPTDSKDCLSSVVSGDFHPAAMYSSSSALSSVPSTVNSKDSGLGRAQKGTRPPEGTKIVYYLDGERYPYQSILPDTKVCLRQFKELIAFKKGNYRYFFKTETDEEDCGAVYEEIRDDDALLPCYGNKVICKVKESKHE</sequence>
<dbReference type="GO" id="GO:0048468">
    <property type="term" value="P:cell development"/>
    <property type="evidence" value="ECO:0007669"/>
    <property type="project" value="TreeGrafter"/>
</dbReference>
<name>A0A7D9DCV9_PARCT</name>
<evidence type="ECO:0000313" key="6">
    <source>
        <dbReference type="Proteomes" id="UP001152795"/>
    </source>
</evidence>
<dbReference type="InterPro" id="IPR029071">
    <property type="entry name" value="Ubiquitin-like_domsf"/>
</dbReference>
<gene>
    <name evidence="5" type="ORF">PACLA_8A004430</name>
</gene>
<evidence type="ECO:0000256" key="2">
    <source>
        <dbReference type="ARBA" id="ARBA00022490"/>
    </source>
</evidence>
<reference evidence="5" key="1">
    <citation type="submission" date="2020-04" db="EMBL/GenBank/DDBJ databases">
        <authorList>
            <person name="Alioto T."/>
            <person name="Alioto T."/>
            <person name="Gomez Garrido J."/>
        </authorList>
    </citation>
    <scope>NUCLEOTIDE SEQUENCE</scope>
    <source>
        <strain evidence="5">A484AB</strain>
    </source>
</reference>
<keyword evidence="2" id="KW-0963">Cytoplasm</keyword>
<feature type="compositionally biased region" description="Low complexity" evidence="4">
    <location>
        <begin position="630"/>
        <end position="640"/>
    </location>
</feature>
<comment type="caution">
    <text evidence="5">The sequence shown here is derived from an EMBL/GenBank/DDBJ whole genome shotgun (WGS) entry which is preliminary data.</text>
</comment>
<dbReference type="GO" id="GO:0005886">
    <property type="term" value="C:plasma membrane"/>
    <property type="evidence" value="ECO:0007669"/>
    <property type="project" value="TreeGrafter"/>
</dbReference>